<evidence type="ECO:0000256" key="6">
    <source>
        <dbReference type="SAM" id="Phobius"/>
    </source>
</evidence>
<dbReference type="PRINTS" id="PR00081">
    <property type="entry name" value="GDHRDH"/>
</dbReference>
<keyword evidence="4" id="KW-0735">Signal-anchor</keyword>
<dbReference type="Proteomes" id="UP001189624">
    <property type="component" value="Chromosome 3"/>
</dbReference>
<dbReference type="Pfam" id="PF00106">
    <property type="entry name" value="adh_short"/>
    <property type="match status" value="1"/>
</dbReference>
<dbReference type="Gramene" id="rna-AYBTSS11_LOCUS8072">
    <property type="protein sequence ID" value="CAJ1937525.1"/>
    <property type="gene ID" value="gene-AYBTSS11_LOCUS8072"/>
</dbReference>
<evidence type="ECO:0000256" key="2">
    <source>
        <dbReference type="ARBA" id="ARBA00006484"/>
    </source>
</evidence>
<comment type="similarity">
    <text evidence="2">Belongs to the short-chain dehydrogenases/reductases (SDR) family.</text>
</comment>
<dbReference type="InterPro" id="IPR020904">
    <property type="entry name" value="Sc_DH/Rdtase_CS"/>
</dbReference>
<dbReference type="FunFam" id="3.40.50.720:FF:000084">
    <property type="entry name" value="Short-chain dehydrogenase reductase"/>
    <property type="match status" value="1"/>
</dbReference>
<keyword evidence="6" id="KW-0812">Transmembrane</keyword>
<evidence type="ECO:0000313" key="8">
    <source>
        <dbReference type="Proteomes" id="UP001189624"/>
    </source>
</evidence>
<organism evidence="7 8">
    <name type="scientific">Sphenostylis stenocarpa</name>
    <dbReference type="NCBI Taxonomy" id="92480"/>
    <lineage>
        <taxon>Eukaryota</taxon>
        <taxon>Viridiplantae</taxon>
        <taxon>Streptophyta</taxon>
        <taxon>Embryophyta</taxon>
        <taxon>Tracheophyta</taxon>
        <taxon>Spermatophyta</taxon>
        <taxon>Magnoliopsida</taxon>
        <taxon>eudicotyledons</taxon>
        <taxon>Gunneridae</taxon>
        <taxon>Pentapetalae</taxon>
        <taxon>rosids</taxon>
        <taxon>fabids</taxon>
        <taxon>Fabales</taxon>
        <taxon>Fabaceae</taxon>
        <taxon>Papilionoideae</taxon>
        <taxon>50 kb inversion clade</taxon>
        <taxon>NPAAA clade</taxon>
        <taxon>indigoferoid/millettioid clade</taxon>
        <taxon>Phaseoleae</taxon>
        <taxon>Sphenostylis</taxon>
    </lineage>
</organism>
<dbReference type="Gene3D" id="3.40.50.720">
    <property type="entry name" value="NAD(P)-binding Rossmann-like Domain"/>
    <property type="match status" value="3"/>
</dbReference>
<keyword evidence="5" id="KW-0560">Oxidoreductase</keyword>
<dbReference type="AlphaFoldDB" id="A0AA86VEJ4"/>
<dbReference type="GO" id="GO:0016020">
    <property type="term" value="C:membrane"/>
    <property type="evidence" value="ECO:0007669"/>
    <property type="project" value="UniProtKB-SubCell"/>
</dbReference>
<dbReference type="GO" id="GO:0005829">
    <property type="term" value="C:cytosol"/>
    <property type="evidence" value="ECO:0007669"/>
    <property type="project" value="TreeGrafter"/>
</dbReference>
<proteinExistence type="inferred from homology"/>
<evidence type="ECO:0000313" key="7">
    <source>
        <dbReference type="EMBL" id="CAJ1937525.1"/>
    </source>
</evidence>
<keyword evidence="6" id="KW-0472">Membrane</keyword>
<reference evidence="7" key="1">
    <citation type="submission" date="2023-10" db="EMBL/GenBank/DDBJ databases">
        <authorList>
            <person name="Domelevo Entfellner J.-B."/>
        </authorList>
    </citation>
    <scope>NUCLEOTIDE SEQUENCE</scope>
</reference>
<dbReference type="PANTHER" id="PTHR43391">
    <property type="entry name" value="RETINOL DEHYDROGENASE-RELATED"/>
    <property type="match status" value="1"/>
</dbReference>
<dbReference type="PRINTS" id="PR00080">
    <property type="entry name" value="SDRFAMILY"/>
</dbReference>
<sequence length="534" mass="58446">MDGVTKLLNLAVPPLTLILLCVCMLPSLIFKQLMYVKKSVYKENVANKVVLITGAGSGIGEQIAYEYARRGAKLSLVDIREEKLVAVADKTRSLGCPDVTIIGADVSKVQDCKRFVDETVKYFGRLDHLVNNAGICPKPVKVENLRDISEYTQVMDVNFWGAVNGTLHAIPHLKMNKGRIVVIASVSGWFPVPRIGFYSASKAAVINFFESVRLEVGGDIGITIATPGMIKTDLALKAIKHEKGLEGRIPLASSSECAKAIVEGACRGDMFVTNPSWFKMLFPCKVLYPQTVDWACRLFFGSSPNKSNMEANHMMSENKILRFIVRSLFRENVAGKVILITGASSGIGEHLAYEYAKLLGSPDVITIPADVSRAQDCQRFVESTINHFGRCGPFAIDIGFEPLGIEAEYVQLPNTKTAVISLYETLRTELGRNIGITIVTPGLIESEMSQGKILTKEGKMVFDQQITDMQVSVMPIRSVTEAANAIVNSVCRGGLSLISKSPEKDPVSKKVLDLTGLKKYVYPKSARSPNMKPC</sequence>
<dbReference type="SUPFAM" id="SSF51735">
    <property type="entry name" value="NAD(P)-binding Rossmann-fold domains"/>
    <property type="match status" value="2"/>
</dbReference>
<keyword evidence="3" id="KW-0521">NADP</keyword>
<feature type="transmembrane region" description="Helical" evidence="6">
    <location>
        <begin position="12"/>
        <end position="30"/>
    </location>
</feature>
<evidence type="ECO:0000256" key="3">
    <source>
        <dbReference type="ARBA" id="ARBA00022857"/>
    </source>
</evidence>
<dbReference type="PANTHER" id="PTHR43391:SF69">
    <property type="entry name" value="11-BETA-HYDROXYSTEROID DEHYDROGENASE-LIKE 6"/>
    <property type="match status" value="1"/>
</dbReference>
<dbReference type="InterPro" id="IPR036291">
    <property type="entry name" value="NAD(P)-bd_dom_sf"/>
</dbReference>
<gene>
    <name evidence="7" type="ORF">AYBTSS11_LOCUS8072</name>
</gene>
<dbReference type="GO" id="GO:0016491">
    <property type="term" value="F:oxidoreductase activity"/>
    <property type="evidence" value="ECO:0007669"/>
    <property type="project" value="UniProtKB-KW"/>
</dbReference>
<dbReference type="EMBL" id="OY731400">
    <property type="protein sequence ID" value="CAJ1937525.1"/>
    <property type="molecule type" value="Genomic_DNA"/>
</dbReference>
<keyword evidence="6" id="KW-1133">Transmembrane helix</keyword>
<evidence type="ECO:0000256" key="1">
    <source>
        <dbReference type="ARBA" id="ARBA00004606"/>
    </source>
</evidence>
<protein>
    <submittedName>
        <fullName evidence="7">Uncharacterized protein</fullName>
    </submittedName>
</protein>
<comment type="subcellular location">
    <subcellularLocation>
        <location evidence="1">Membrane</location>
        <topology evidence="1">Single-pass type II membrane protein</topology>
    </subcellularLocation>
</comment>
<dbReference type="InterPro" id="IPR002347">
    <property type="entry name" value="SDR_fam"/>
</dbReference>
<accession>A0AA86VEJ4</accession>
<keyword evidence="8" id="KW-1185">Reference proteome</keyword>
<evidence type="ECO:0000256" key="4">
    <source>
        <dbReference type="ARBA" id="ARBA00022968"/>
    </source>
</evidence>
<evidence type="ECO:0000256" key="5">
    <source>
        <dbReference type="ARBA" id="ARBA00023002"/>
    </source>
</evidence>
<dbReference type="PROSITE" id="PS00061">
    <property type="entry name" value="ADH_SHORT"/>
    <property type="match status" value="1"/>
</dbReference>
<name>A0AA86VEJ4_9FABA</name>